<sequence>MGASSSRLEEDKGLQLCRARKKFIKQALNGRCSVAEAHIAYIEELKILGVALRRFVELDHAQVDSFANHSRNGTPEPSQTDGATNMLPSLTPQASNHRNSHHMKFSTTSSKKIEEKPPAPVSVTVTPCYSDAPETSFEIPPWDFFGLFNPVGNHFSSQEGREIDQCSEYSDGVQEDFLSPQESEDDFDEPSSATLVRSFKNINREMKNDCNLDSSRMAPESVVPMVKLPSFENVYKAEEFIVNEDSTFTSSESVTLEAKCVNGKNNICPDLSQLKKTSSNFVEFNDVNITPVKSEVEGKMAPKDIFSSMKNIEQLFFKASESGKEVPRMLEAHKFQFRQVFPAKASGSVASPLIKSCFSCGDDPSEIQEEPPQNSVKYLTWPRTTSSHYASSQKLLDATFDNSVDLSNNLFDNFCMVSGSHASTLDRLYAWEKKLYDEVKADELLRSNFDQKCKFLRLLESRGHSTEKARSVVKDLHSRIRVSIHRIKSISKKIEEIRDEELQPQLEELIEGLIRMWETMLECHNLQLHIATISHRPGSTKPSVQSDSQRQITSNLENELNSLSSSFTKWLGAQKIYIEAIDKWLFKCVLLPQNTSKRNRRMKPPPVRNSGPPIYMICGAWLEMINELPSKGVVNSIRDLAAEVAHFLPHQEKSNGNSANLSCKASLSDGPDGDLGVNMSRDRVSEDHAAVSDRFHTRLVGFLGCLKSFAECSVKKLAELQKAIREAKNNHEYLKSQQKEISSKV</sequence>
<feature type="compositionally biased region" description="Polar residues" evidence="2">
    <location>
        <begin position="67"/>
        <end position="97"/>
    </location>
</feature>
<evidence type="ECO:0000259" key="3">
    <source>
        <dbReference type="Pfam" id="PF04782"/>
    </source>
</evidence>
<reference evidence="5 6" key="1">
    <citation type="journal article" date="2015" name="Proc. Natl. Acad. Sci. U.S.A.">
        <title>The resurrection genome of Boea hygrometrica: A blueprint for survival of dehydration.</title>
        <authorList>
            <person name="Xiao L."/>
            <person name="Yang G."/>
            <person name="Zhang L."/>
            <person name="Yang X."/>
            <person name="Zhao S."/>
            <person name="Ji Z."/>
            <person name="Zhou Q."/>
            <person name="Hu M."/>
            <person name="Wang Y."/>
            <person name="Chen M."/>
            <person name="Xu Y."/>
            <person name="Jin H."/>
            <person name="Xiao X."/>
            <person name="Hu G."/>
            <person name="Bao F."/>
            <person name="Hu Y."/>
            <person name="Wan P."/>
            <person name="Li L."/>
            <person name="Deng X."/>
            <person name="Kuang T."/>
            <person name="Xiang C."/>
            <person name="Zhu J.K."/>
            <person name="Oliver M.J."/>
            <person name="He Y."/>
        </authorList>
    </citation>
    <scope>NUCLEOTIDE SEQUENCE [LARGE SCALE GENOMIC DNA]</scope>
    <source>
        <strain evidence="6">cv. XS01</strain>
    </source>
</reference>
<feature type="coiled-coil region" evidence="1">
    <location>
        <begin position="710"/>
        <end position="737"/>
    </location>
</feature>
<dbReference type="InterPro" id="IPR006867">
    <property type="entry name" value="DUF632"/>
</dbReference>
<protein>
    <recommendedName>
        <fullName evidence="7">DUF632 domain-containing protein</fullName>
    </recommendedName>
</protein>
<organism evidence="5 6">
    <name type="scientific">Dorcoceras hygrometricum</name>
    <dbReference type="NCBI Taxonomy" id="472368"/>
    <lineage>
        <taxon>Eukaryota</taxon>
        <taxon>Viridiplantae</taxon>
        <taxon>Streptophyta</taxon>
        <taxon>Embryophyta</taxon>
        <taxon>Tracheophyta</taxon>
        <taxon>Spermatophyta</taxon>
        <taxon>Magnoliopsida</taxon>
        <taxon>eudicotyledons</taxon>
        <taxon>Gunneridae</taxon>
        <taxon>Pentapetalae</taxon>
        <taxon>asterids</taxon>
        <taxon>lamiids</taxon>
        <taxon>Lamiales</taxon>
        <taxon>Gesneriaceae</taxon>
        <taxon>Didymocarpoideae</taxon>
        <taxon>Trichosporeae</taxon>
        <taxon>Loxocarpinae</taxon>
        <taxon>Dorcoceras</taxon>
    </lineage>
</organism>
<evidence type="ECO:0008006" key="7">
    <source>
        <dbReference type="Google" id="ProtNLM"/>
    </source>
</evidence>
<accession>A0A2Z7CIG5</accession>
<dbReference type="Pfam" id="PF04782">
    <property type="entry name" value="DUF632"/>
    <property type="match status" value="1"/>
</dbReference>
<keyword evidence="6" id="KW-1185">Reference proteome</keyword>
<dbReference type="EMBL" id="KQ997000">
    <property type="protein sequence ID" value="KZV44459.1"/>
    <property type="molecule type" value="Genomic_DNA"/>
</dbReference>
<feature type="domain" description="DUF630" evidence="4">
    <location>
        <begin position="1"/>
        <end position="57"/>
    </location>
</feature>
<feature type="domain" description="DUF632" evidence="3">
    <location>
        <begin position="307"/>
        <end position="645"/>
    </location>
</feature>
<dbReference type="Proteomes" id="UP000250235">
    <property type="component" value="Unassembled WGS sequence"/>
</dbReference>
<dbReference type="InterPro" id="IPR006868">
    <property type="entry name" value="DUF630"/>
</dbReference>
<evidence type="ECO:0000259" key="4">
    <source>
        <dbReference type="Pfam" id="PF04783"/>
    </source>
</evidence>
<evidence type="ECO:0000313" key="6">
    <source>
        <dbReference type="Proteomes" id="UP000250235"/>
    </source>
</evidence>
<evidence type="ECO:0000313" key="5">
    <source>
        <dbReference type="EMBL" id="KZV44459.1"/>
    </source>
</evidence>
<dbReference type="PANTHER" id="PTHR21450">
    <property type="entry name" value="PROTEIN ALTERED PHOSPHATE STARVATION RESPONSE 1"/>
    <property type="match status" value="1"/>
</dbReference>
<name>A0A2Z7CIG5_9LAMI</name>
<dbReference type="PANTHER" id="PTHR21450:SF6">
    <property type="entry name" value="EXPRESSED PROTEIN"/>
    <property type="match status" value="1"/>
</dbReference>
<proteinExistence type="predicted"/>
<gene>
    <name evidence="5" type="ORF">F511_19360</name>
</gene>
<evidence type="ECO:0000256" key="1">
    <source>
        <dbReference type="SAM" id="Coils"/>
    </source>
</evidence>
<dbReference type="OrthoDB" id="694308at2759"/>
<dbReference type="Pfam" id="PF04783">
    <property type="entry name" value="DUF630"/>
    <property type="match status" value="1"/>
</dbReference>
<evidence type="ECO:0000256" key="2">
    <source>
        <dbReference type="SAM" id="MobiDB-lite"/>
    </source>
</evidence>
<keyword evidence="1" id="KW-0175">Coiled coil</keyword>
<dbReference type="AlphaFoldDB" id="A0A2Z7CIG5"/>
<feature type="region of interest" description="Disordered" evidence="2">
    <location>
        <begin position="67"/>
        <end position="121"/>
    </location>
</feature>